<name>A0A8J3CFT4_9PSEU</name>
<comment type="subcellular location">
    <subcellularLocation>
        <location evidence="1">Membrane</location>
        <topology evidence="1">Multi-pass membrane protein</topology>
    </subcellularLocation>
</comment>
<feature type="transmembrane region" description="Helical" evidence="5">
    <location>
        <begin position="286"/>
        <end position="303"/>
    </location>
</feature>
<reference evidence="6" key="2">
    <citation type="submission" date="2020-09" db="EMBL/GenBank/DDBJ databases">
        <authorList>
            <person name="Sun Q."/>
            <person name="Zhou Y."/>
        </authorList>
    </citation>
    <scope>NUCLEOTIDE SEQUENCE</scope>
    <source>
        <strain evidence="6">CGMCC 4.5737</strain>
    </source>
</reference>
<dbReference type="InterPro" id="IPR000537">
    <property type="entry name" value="UbiA_prenyltransferase"/>
</dbReference>
<dbReference type="InterPro" id="IPR044878">
    <property type="entry name" value="UbiA_sf"/>
</dbReference>
<comment type="caution">
    <text evidence="6">The sequence shown here is derived from an EMBL/GenBank/DDBJ whole genome shotgun (WGS) entry which is preliminary data.</text>
</comment>
<dbReference type="CDD" id="cd13963">
    <property type="entry name" value="PT_UbiA_2"/>
    <property type="match status" value="1"/>
</dbReference>
<dbReference type="RefSeq" id="WP_189060321.1">
    <property type="nucleotide sequence ID" value="NZ_BMMK01000023.1"/>
</dbReference>
<evidence type="ECO:0000256" key="1">
    <source>
        <dbReference type="ARBA" id="ARBA00004141"/>
    </source>
</evidence>
<dbReference type="Gene3D" id="1.10.357.140">
    <property type="entry name" value="UbiA prenyltransferase"/>
    <property type="match status" value="1"/>
</dbReference>
<evidence type="ECO:0000256" key="5">
    <source>
        <dbReference type="SAM" id="Phobius"/>
    </source>
</evidence>
<reference evidence="6" key="1">
    <citation type="journal article" date="2014" name="Int. J. Syst. Evol. Microbiol.">
        <title>Complete genome sequence of Corynebacterium casei LMG S-19264T (=DSM 44701T), isolated from a smear-ripened cheese.</title>
        <authorList>
            <consortium name="US DOE Joint Genome Institute (JGI-PGF)"/>
            <person name="Walter F."/>
            <person name="Albersmeier A."/>
            <person name="Kalinowski J."/>
            <person name="Ruckert C."/>
        </authorList>
    </citation>
    <scope>NUCLEOTIDE SEQUENCE</scope>
    <source>
        <strain evidence="6">CGMCC 4.5737</strain>
    </source>
</reference>
<sequence>MTVTASEVPGPVHSRSDTAVGLLLALRPRQWTKNVLVLAAPFAAGALTSAPVLLRSLGAFAAFALAASGVYLVNDIRDRKADRQHPTKCRRPIAAGRVPIWLAATAAGALLAGALALSGWVALPLLVVLGVYEGVQLGYCFGLKHVPVVEMGIVASGFLLRAIAGGAATGIVLSNWFLLVSAFGSLFVVAGKRYAEALLVAGTDLRTRQAIRAYTPSYLRFVWMSSAAVIMSMYGLWAFDIHGASDSRWPIISMVPFVLAVLRYGMEVDNGSAGAPEDALLGDRVLQVLFVLWAASLGLALYVL</sequence>
<feature type="transmembrane region" description="Helical" evidence="5">
    <location>
        <begin position="176"/>
        <end position="195"/>
    </location>
</feature>
<keyword evidence="3 5" id="KW-1133">Transmembrane helix</keyword>
<accession>A0A8J3CFT4</accession>
<dbReference type="GO" id="GO:0016765">
    <property type="term" value="F:transferase activity, transferring alkyl or aryl (other than methyl) groups"/>
    <property type="evidence" value="ECO:0007669"/>
    <property type="project" value="InterPro"/>
</dbReference>
<evidence type="ECO:0000313" key="7">
    <source>
        <dbReference type="Proteomes" id="UP000637578"/>
    </source>
</evidence>
<evidence type="ECO:0000256" key="3">
    <source>
        <dbReference type="ARBA" id="ARBA00022989"/>
    </source>
</evidence>
<gene>
    <name evidence="6" type="ORF">GCM10012275_44260</name>
</gene>
<organism evidence="6 7">
    <name type="scientific">Longimycelium tulufanense</name>
    <dbReference type="NCBI Taxonomy" id="907463"/>
    <lineage>
        <taxon>Bacteria</taxon>
        <taxon>Bacillati</taxon>
        <taxon>Actinomycetota</taxon>
        <taxon>Actinomycetes</taxon>
        <taxon>Pseudonocardiales</taxon>
        <taxon>Pseudonocardiaceae</taxon>
        <taxon>Longimycelium</taxon>
    </lineage>
</organism>
<dbReference type="EMBL" id="BMMK01000023">
    <property type="protein sequence ID" value="GGM68957.1"/>
    <property type="molecule type" value="Genomic_DNA"/>
</dbReference>
<keyword evidence="7" id="KW-1185">Reference proteome</keyword>
<feature type="transmembrane region" description="Helical" evidence="5">
    <location>
        <begin position="98"/>
        <end position="123"/>
    </location>
</feature>
<dbReference type="NCBIfam" id="NF008978">
    <property type="entry name" value="PRK12324.1-4"/>
    <property type="match status" value="1"/>
</dbReference>
<dbReference type="AlphaFoldDB" id="A0A8J3CFT4"/>
<dbReference type="Pfam" id="PF01040">
    <property type="entry name" value="UbiA"/>
    <property type="match status" value="1"/>
</dbReference>
<proteinExistence type="predicted"/>
<feature type="transmembrane region" description="Helical" evidence="5">
    <location>
        <begin position="60"/>
        <end position="77"/>
    </location>
</feature>
<keyword evidence="6" id="KW-0328">Glycosyltransferase</keyword>
<dbReference type="Proteomes" id="UP000637578">
    <property type="component" value="Unassembled WGS sequence"/>
</dbReference>
<keyword evidence="2 5" id="KW-0812">Transmembrane</keyword>
<dbReference type="GO" id="GO:0016757">
    <property type="term" value="F:glycosyltransferase activity"/>
    <property type="evidence" value="ECO:0007669"/>
    <property type="project" value="UniProtKB-KW"/>
</dbReference>
<evidence type="ECO:0000313" key="6">
    <source>
        <dbReference type="EMBL" id="GGM68957.1"/>
    </source>
</evidence>
<evidence type="ECO:0000256" key="4">
    <source>
        <dbReference type="ARBA" id="ARBA00023136"/>
    </source>
</evidence>
<protein>
    <submittedName>
        <fullName evidence="6">Decaprenyl-phosphate phosphoribosyltransferase</fullName>
    </submittedName>
</protein>
<dbReference type="GO" id="GO:0016020">
    <property type="term" value="C:membrane"/>
    <property type="evidence" value="ECO:0007669"/>
    <property type="project" value="UniProtKB-SubCell"/>
</dbReference>
<keyword evidence="4 5" id="KW-0472">Membrane</keyword>
<feature type="transmembrane region" description="Helical" evidence="5">
    <location>
        <begin position="218"/>
        <end position="237"/>
    </location>
</feature>
<evidence type="ECO:0000256" key="2">
    <source>
        <dbReference type="ARBA" id="ARBA00022692"/>
    </source>
</evidence>
<keyword evidence="6" id="KW-0808">Transferase</keyword>